<evidence type="ECO:0000313" key="2">
    <source>
        <dbReference type="Proteomes" id="UP000464658"/>
    </source>
</evidence>
<gene>
    <name evidence="1" type="ORF">BsIDN1_69210</name>
</gene>
<reference evidence="1 2" key="1">
    <citation type="submission" date="2019-12" db="EMBL/GenBank/DDBJ databases">
        <title>Full genome sequence of a Bacillus safensis strain isolated from commercially available natto in Indonesia.</title>
        <authorList>
            <person name="Yoshida M."/>
            <person name="Uomi M."/>
            <person name="Waturangi D."/>
            <person name="Ekaputri J.J."/>
            <person name="Setiamarga D.H.E."/>
        </authorList>
    </citation>
    <scope>NUCLEOTIDE SEQUENCE [LARGE SCALE GENOMIC DNA]</scope>
    <source>
        <strain evidence="1 2">IDN1</strain>
    </source>
</reference>
<evidence type="ECO:0000313" key="1">
    <source>
        <dbReference type="EMBL" id="BBP93303.1"/>
    </source>
</evidence>
<dbReference type="EMBL" id="AP021906">
    <property type="protein sequence ID" value="BBP93303.1"/>
    <property type="molecule type" value="Genomic_DNA"/>
</dbReference>
<dbReference type="Proteomes" id="UP000464658">
    <property type="component" value="Chromosome"/>
</dbReference>
<organism evidence="1 2">
    <name type="scientific">Bacillus safensis</name>
    <dbReference type="NCBI Taxonomy" id="561879"/>
    <lineage>
        <taxon>Bacteria</taxon>
        <taxon>Bacillati</taxon>
        <taxon>Bacillota</taxon>
        <taxon>Bacilli</taxon>
        <taxon>Bacillales</taxon>
        <taxon>Bacillaceae</taxon>
        <taxon>Bacillus</taxon>
    </lineage>
</organism>
<dbReference type="InterPro" id="IPR029062">
    <property type="entry name" value="Class_I_gatase-like"/>
</dbReference>
<dbReference type="SUPFAM" id="SSF52317">
    <property type="entry name" value="Class I glutamine amidotransferase-like"/>
    <property type="match status" value="1"/>
</dbReference>
<sequence>MIDFASNQLVADAILAVSDKNGAIGAVCHGVSAFVDVKDENGKSFIEGKKNHRLYKRRRGSRAADIKGSIFIGNKTS</sequence>
<dbReference type="Gene3D" id="3.40.50.880">
    <property type="match status" value="1"/>
</dbReference>
<protein>
    <recommendedName>
        <fullName evidence="3">DJ-1/PfpI domain-containing protein</fullName>
    </recommendedName>
</protein>
<dbReference type="AlphaFoldDB" id="A0A5S9MJP4"/>
<accession>A0A5S9MJP4</accession>
<proteinExistence type="predicted"/>
<name>A0A5S9MJP4_BACIA</name>
<evidence type="ECO:0008006" key="3">
    <source>
        <dbReference type="Google" id="ProtNLM"/>
    </source>
</evidence>